<accession>A0A4C2A674</accession>
<dbReference type="Proteomes" id="UP000299102">
    <property type="component" value="Unassembled WGS sequence"/>
</dbReference>
<proteinExistence type="predicted"/>
<organism evidence="1 2">
    <name type="scientific">Eumeta variegata</name>
    <name type="common">Bagworm moth</name>
    <name type="synonym">Eumeta japonica</name>
    <dbReference type="NCBI Taxonomy" id="151549"/>
    <lineage>
        <taxon>Eukaryota</taxon>
        <taxon>Metazoa</taxon>
        <taxon>Ecdysozoa</taxon>
        <taxon>Arthropoda</taxon>
        <taxon>Hexapoda</taxon>
        <taxon>Insecta</taxon>
        <taxon>Pterygota</taxon>
        <taxon>Neoptera</taxon>
        <taxon>Endopterygota</taxon>
        <taxon>Lepidoptera</taxon>
        <taxon>Glossata</taxon>
        <taxon>Ditrysia</taxon>
        <taxon>Tineoidea</taxon>
        <taxon>Psychidae</taxon>
        <taxon>Oiketicinae</taxon>
        <taxon>Eumeta</taxon>
    </lineage>
</organism>
<sequence>MSRRLHRSGCSRWSGRWRKIGRWRRSERWRKSGFRRRSELSHGYSNRCKCGRWRDVAIQIIDKFWLQDIIATTAERAQARVHEQALAQERMFALSQERAMAQ</sequence>
<name>A0A4C2A674_EUMVA</name>
<dbReference type="EMBL" id="BGZK01002665">
    <property type="protein sequence ID" value="GBP95680.1"/>
    <property type="molecule type" value="Genomic_DNA"/>
</dbReference>
<protein>
    <submittedName>
        <fullName evidence="1">Uncharacterized protein</fullName>
    </submittedName>
</protein>
<reference evidence="1 2" key="1">
    <citation type="journal article" date="2019" name="Commun. Biol.">
        <title>The bagworm genome reveals a unique fibroin gene that provides high tensile strength.</title>
        <authorList>
            <person name="Kono N."/>
            <person name="Nakamura H."/>
            <person name="Ohtoshi R."/>
            <person name="Tomita M."/>
            <person name="Numata K."/>
            <person name="Arakawa K."/>
        </authorList>
    </citation>
    <scope>NUCLEOTIDE SEQUENCE [LARGE SCALE GENOMIC DNA]</scope>
</reference>
<dbReference type="AlphaFoldDB" id="A0A4C2A674"/>
<evidence type="ECO:0000313" key="2">
    <source>
        <dbReference type="Proteomes" id="UP000299102"/>
    </source>
</evidence>
<keyword evidence="2" id="KW-1185">Reference proteome</keyword>
<evidence type="ECO:0000313" key="1">
    <source>
        <dbReference type="EMBL" id="GBP95680.1"/>
    </source>
</evidence>
<comment type="caution">
    <text evidence="1">The sequence shown here is derived from an EMBL/GenBank/DDBJ whole genome shotgun (WGS) entry which is preliminary data.</text>
</comment>
<gene>
    <name evidence="1" type="ORF">EVAR_67886_1</name>
</gene>